<accession>A0AAV7CJX1</accession>
<reference evidence="1" key="1">
    <citation type="thesis" date="2020" institute="ProQuest LLC" country="789 East Eisenhower Parkway, Ann Arbor, MI, USA">
        <title>Comparative Genomics and Chromosome Evolution.</title>
        <authorList>
            <person name="Mudd A.B."/>
        </authorList>
    </citation>
    <scope>NUCLEOTIDE SEQUENCE</scope>
    <source>
        <strain evidence="1">237g6f4</strain>
        <tissue evidence="1">Blood</tissue>
    </source>
</reference>
<dbReference type="EMBL" id="WNYA01000002">
    <property type="protein sequence ID" value="KAG8584961.1"/>
    <property type="molecule type" value="Genomic_DNA"/>
</dbReference>
<comment type="caution">
    <text evidence="1">The sequence shown here is derived from an EMBL/GenBank/DDBJ whole genome shotgun (WGS) entry which is preliminary data.</text>
</comment>
<name>A0AAV7CJX1_ENGPU</name>
<gene>
    <name evidence="1" type="ORF">GDO81_004845</name>
</gene>
<protein>
    <submittedName>
        <fullName evidence="1">Uncharacterized protein</fullName>
    </submittedName>
</protein>
<evidence type="ECO:0000313" key="2">
    <source>
        <dbReference type="Proteomes" id="UP000824782"/>
    </source>
</evidence>
<keyword evidence="2" id="KW-1185">Reference proteome</keyword>
<evidence type="ECO:0000313" key="1">
    <source>
        <dbReference type="EMBL" id="KAG8584961.1"/>
    </source>
</evidence>
<organism evidence="1 2">
    <name type="scientific">Engystomops pustulosus</name>
    <name type="common">Tungara frog</name>
    <name type="synonym">Physalaemus pustulosus</name>
    <dbReference type="NCBI Taxonomy" id="76066"/>
    <lineage>
        <taxon>Eukaryota</taxon>
        <taxon>Metazoa</taxon>
        <taxon>Chordata</taxon>
        <taxon>Craniata</taxon>
        <taxon>Vertebrata</taxon>
        <taxon>Euteleostomi</taxon>
        <taxon>Amphibia</taxon>
        <taxon>Batrachia</taxon>
        <taxon>Anura</taxon>
        <taxon>Neobatrachia</taxon>
        <taxon>Hyloidea</taxon>
        <taxon>Leptodactylidae</taxon>
        <taxon>Leiuperinae</taxon>
        <taxon>Engystomops</taxon>
    </lineage>
</organism>
<proteinExistence type="predicted"/>
<sequence length="84" mass="9515">MCSILYLPAPRTLYIDPISLRSLPSIPFFIAPYYSPLLQLCVMVHHISPATHSSRRGDQPTVLPLKMCDCPSQPAMIGRYKRRS</sequence>
<dbReference type="AlphaFoldDB" id="A0AAV7CJX1"/>
<dbReference type="Proteomes" id="UP000824782">
    <property type="component" value="Unassembled WGS sequence"/>
</dbReference>